<comment type="similarity">
    <text evidence="10">Belongs to the TatB family.</text>
</comment>
<dbReference type="Gene3D" id="1.20.5.3310">
    <property type="match status" value="1"/>
</dbReference>
<evidence type="ECO:0000256" key="6">
    <source>
        <dbReference type="ARBA" id="ARBA00022927"/>
    </source>
</evidence>
<dbReference type="NCBIfam" id="TIGR01410">
    <property type="entry name" value="tatB"/>
    <property type="match status" value="1"/>
</dbReference>
<organism evidence="12 13">
    <name type="scientific">Kingella potus</name>
    <dbReference type="NCBI Taxonomy" id="265175"/>
    <lineage>
        <taxon>Bacteria</taxon>
        <taxon>Pseudomonadati</taxon>
        <taxon>Pseudomonadota</taxon>
        <taxon>Betaproteobacteria</taxon>
        <taxon>Neisseriales</taxon>
        <taxon>Neisseriaceae</taxon>
        <taxon>Kingella</taxon>
    </lineage>
</organism>
<evidence type="ECO:0000256" key="11">
    <source>
        <dbReference type="SAM" id="MobiDB-lite"/>
    </source>
</evidence>
<comment type="subunit">
    <text evidence="10">The Tat system comprises two distinct complexes: a TatABC complex, containing multiple copies of TatA, TatB and TatC subunits, and a separate TatA complex, containing only TatA subunits. Substrates initially bind to the TatABC complex, which probably triggers association of the separate TatA complex to form the active translocon.</text>
</comment>
<protein>
    <recommendedName>
        <fullName evidence="10">Sec-independent protein translocase protein TatB</fullName>
    </recommendedName>
</protein>
<dbReference type="OrthoDB" id="9816005at2"/>
<dbReference type="PANTHER" id="PTHR33162:SF1">
    <property type="entry name" value="SEC-INDEPENDENT PROTEIN TRANSLOCASE PROTEIN TATA, CHLOROPLASTIC"/>
    <property type="match status" value="1"/>
</dbReference>
<keyword evidence="9 10" id="KW-0472">Membrane</keyword>
<reference evidence="12 13" key="1">
    <citation type="submission" date="2018-06" db="EMBL/GenBank/DDBJ databases">
        <authorList>
            <consortium name="Pathogen Informatics"/>
            <person name="Doyle S."/>
        </authorList>
    </citation>
    <scope>NUCLEOTIDE SEQUENCE [LARGE SCALE GENOMIC DNA]</scope>
    <source>
        <strain evidence="12 13">NCTC13336</strain>
    </source>
</reference>
<dbReference type="Proteomes" id="UP000254293">
    <property type="component" value="Unassembled WGS sequence"/>
</dbReference>
<dbReference type="GO" id="GO:0043953">
    <property type="term" value="P:protein transport by the Tat complex"/>
    <property type="evidence" value="ECO:0007669"/>
    <property type="project" value="UniProtKB-UniRule"/>
</dbReference>
<keyword evidence="7 10" id="KW-1133">Transmembrane helix</keyword>
<keyword evidence="2 10" id="KW-0813">Transport</keyword>
<evidence type="ECO:0000256" key="7">
    <source>
        <dbReference type="ARBA" id="ARBA00022989"/>
    </source>
</evidence>
<keyword evidence="3 10" id="KW-1003">Cell membrane</keyword>
<dbReference type="InterPro" id="IPR003369">
    <property type="entry name" value="TatA/B/E"/>
</dbReference>
<keyword evidence="8 10" id="KW-0811">Translocation</keyword>
<keyword evidence="4" id="KW-0997">Cell inner membrane</keyword>
<sequence length="156" mass="17518">MFELGFSELLLTGIVALVVLGPERLPKVARTAGMWLGKVRRFASGMKDELERQIEAADLQEAKEGFESAVRGVKDSLPDIQDVRMPAWERLPPQRTPADFGIDEAAAGQGGAAYDRTAPVHLFTLRRRAMNRRRSLRPRPHARPKLRVRRAGRLKP</sequence>
<evidence type="ECO:0000313" key="13">
    <source>
        <dbReference type="Proteomes" id="UP000254293"/>
    </source>
</evidence>
<comment type="subcellular location">
    <subcellularLocation>
        <location evidence="10">Cell membrane</location>
        <topology evidence="10">Single-pass membrane protein</topology>
    </subcellularLocation>
    <subcellularLocation>
        <location evidence="1">Membrane</location>
        <topology evidence="1">Single-pass membrane protein</topology>
    </subcellularLocation>
</comment>
<keyword evidence="5 10" id="KW-0812">Transmembrane</keyword>
<dbReference type="HAMAP" id="MF_00237">
    <property type="entry name" value="TatB"/>
    <property type="match status" value="1"/>
</dbReference>
<accession>A0A377QZU2</accession>
<evidence type="ECO:0000256" key="5">
    <source>
        <dbReference type="ARBA" id="ARBA00022692"/>
    </source>
</evidence>
<evidence type="ECO:0000256" key="1">
    <source>
        <dbReference type="ARBA" id="ARBA00004167"/>
    </source>
</evidence>
<dbReference type="InterPro" id="IPR018448">
    <property type="entry name" value="TatB"/>
</dbReference>
<name>A0A377QZU2_9NEIS</name>
<proteinExistence type="inferred from homology"/>
<dbReference type="PRINTS" id="PR01506">
    <property type="entry name" value="TATBPROTEIN"/>
</dbReference>
<evidence type="ECO:0000256" key="3">
    <source>
        <dbReference type="ARBA" id="ARBA00022475"/>
    </source>
</evidence>
<evidence type="ECO:0000313" key="12">
    <source>
        <dbReference type="EMBL" id="STR00896.1"/>
    </source>
</evidence>
<dbReference type="PANTHER" id="PTHR33162">
    <property type="entry name" value="SEC-INDEPENDENT PROTEIN TRANSLOCASE PROTEIN TATA, CHLOROPLASTIC"/>
    <property type="match status" value="1"/>
</dbReference>
<dbReference type="GO" id="GO:0008320">
    <property type="term" value="F:protein transmembrane transporter activity"/>
    <property type="evidence" value="ECO:0007669"/>
    <property type="project" value="UniProtKB-UniRule"/>
</dbReference>
<dbReference type="Pfam" id="PF02416">
    <property type="entry name" value="TatA_B_E"/>
    <property type="match status" value="1"/>
</dbReference>
<dbReference type="EMBL" id="UGJJ01000001">
    <property type="protein sequence ID" value="STR00896.1"/>
    <property type="molecule type" value="Genomic_DNA"/>
</dbReference>
<comment type="function">
    <text evidence="10">Part of the twin-arginine translocation (Tat) system that transports large folded proteins containing a characteristic twin-arginine motif in their signal peptide across membranes. Together with TatC, TatB is part of a receptor directly interacting with Tat signal peptides. TatB may form an oligomeric binding site that transiently accommodates folded Tat precursor proteins before their translocation.</text>
</comment>
<evidence type="ECO:0000256" key="9">
    <source>
        <dbReference type="ARBA" id="ARBA00023136"/>
    </source>
</evidence>
<gene>
    <name evidence="10 12" type="primary">tatB</name>
    <name evidence="12" type="ORF">NCTC13336_01120</name>
</gene>
<evidence type="ECO:0000256" key="8">
    <source>
        <dbReference type="ARBA" id="ARBA00023010"/>
    </source>
</evidence>
<feature type="region of interest" description="Disordered" evidence="11">
    <location>
        <begin position="129"/>
        <end position="156"/>
    </location>
</feature>
<keyword evidence="6 10" id="KW-0653">Protein transport</keyword>
<dbReference type="RefSeq" id="WP_115308102.1">
    <property type="nucleotide sequence ID" value="NZ_UGJJ01000001.1"/>
</dbReference>
<evidence type="ECO:0000256" key="2">
    <source>
        <dbReference type="ARBA" id="ARBA00022448"/>
    </source>
</evidence>
<keyword evidence="13" id="KW-1185">Reference proteome</keyword>
<evidence type="ECO:0000256" key="4">
    <source>
        <dbReference type="ARBA" id="ARBA00022519"/>
    </source>
</evidence>
<evidence type="ECO:0000256" key="10">
    <source>
        <dbReference type="HAMAP-Rule" id="MF_00237"/>
    </source>
</evidence>
<dbReference type="GO" id="GO:0033281">
    <property type="term" value="C:TAT protein transport complex"/>
    <property type="evidence" value="ECO:0007669"/>
    <property type="project" value="UniProtKB-UniRule"/>
</dbReference>
<dbReference type="AlphaFoldDB" id="A0A377QZU2"/>